<dbReference type="Proteomes" id="UP000823902">
    <property type="component" value="Unassembled WGS sequence"/>
</dbReference>
<keyword evidence="1" id="KW-0812">Transmembrane</keyword>
<accession>A0A9D2QCW5</accession>
<keyword evidence="1" id="KW-1133">Transmembrane helix</keyword>
<feature type="transmembrane region" description="Helical" evidence="1">
    <location>
        <begin position="125"/>
        <end position="151"/>
    </location>
</feature>
<dbReference type="AlphaFoldDB" id="A0A9D2QCW5"/>
<evidence type="ECO:0000313" key="3">
    <source>
        <dbReference type="Proteomes" id="UP000823902"/>
    </source>
</evidence>
<feature type="transmembrane region" description="Helical" evidence="1">
    <location>
        <begin position="63"/>
        <end position="88"/>
    </location>
</feature>
<evidence type="ECO:0008006" key="4">
    <source>
        <dbReference type="Google" id="ProtNLM"/>
    </source>
</evidence>
<evidence type="ECO:0000256" key="1">
    <source>
        <dbReference type="SAM" id="Phobius"/>
    </source>
</evidence>
<gene>
    <name evidence="2" type="ORF">H9697_12575</name>
</gene>
<feature type="transmembrane region" description="Helical" evidence="1">
    <location>
        <begin position="35"/>
        <end position="57"/>
    </location>
</feature>
<feature type="transmembrane region" description="Helical" evidence="1">
    <location>
        <begin position="95"/>
        <end position="119"/>
    </location>
</feature>
<reference evidence="2" key="1">
    <citation type="journal article" date="2021" name="PeerJ">
        <title>Extensive microbial diversity within the chicken gut microbiome revealed by metagenomics and culture.</title>
        <authorList>
            <person name="Gilroy R."/>
            <person name="Ravi A."/>
            <person name="Getino M."/>
            <person name="Pursley I."/>
            <person name="Horton D.L."/>
            <person name="Alikhan N.F."/>
            <person name="Baker D."/>
            <person name="Gharbi K."/>
            <person name="Hall N."/>
            <person name="Watson M."/>
            <person name="Adriaenssens E.M."/>
            <person name="Foster-Nyarko E."/>
            <person name="Jarju S."/>
            <person name="Secka A."/>
            <person name="Antonio M."/>
            <person name="Oren A."/>
            <person name="Chaudhuri R.R."/>
            <person name="La Ragione R."/>
            <person name="Hildebrand F."/>
            <person name="Pallen M.J."/>
        </authorList>
    </citation>
    <scope>NUCLEOTIDE SEQUENCE</scope>
    <source>
        <strain evidence="2">CHK196-7946</strain>
    </source>
</reference>
<organism evidence="2 3">
    <name type="scientific">Candidatus Mediterraneibacter faecavium</name>
    <dbReference type="NCBI Taxonomy" id="2838668"/>
    <lineage>
        <taxon>Bacteria</taxon>
        <taxon>Bacillati</taxon>
        <taxon>Bacillota</taxon>
        <taxon>Clostridia</taxon>
        <taxon>Lachnospirales</taxon>
        <taxon>Lachnospiraceae</taxon>
        <taxon>Mediterraneibacter</taxon>
    </lineage>
</organism>
<sequence length="167" mass="19140">MSKTKTHELILMGMLTGILFMGQVLLAFLPNVEIVTLLILLYTLIFGRKVFLMIYVFVLMEGIFYGFGLWWINYLYVWSILAIVVLFFDQQRNPLFWSTVAGFFGLAFGALCALPYFFIGGPAAAFSYWIAGIPYDITHCIGNAVLCLVLFKPSYYILSRLHMRMLE</sequence>
<comment type="caution">
    <text evidence="2">The sequence shown here is derived from an EMBL/GenBank/DDBJ whole genome shotgun (WGS) entry which is preliminary data.</text>
</comment>
<protein>
    <recommendedName>
        <fullName evidence="4">Energy-coupling factor transport system substrate-specific component</fullName>
    </recommendedName>
</protein>
<keyword evidence="1" id="KW-0472">Membrane</keyword>
<proteinExistence type="predicted"/>
<dbReference type="EMBL" id="DWVY01000064">
    <property type="protein sequence ID" value="HJC75756.1"/>
    <property type="molecule type" value="Genomic_DNA"/>
</dbReference>
<name>A0A9D2QCW5_9FIRM</name>
<evidence type="ECO:0000313" key="2">
    <source>
        <dbReference type="EMBL" id="HJC75756.1"/>
    </source>
</evidence>
<feature type="transmembrane region" description="Helical" evidence="1">
    <location>
        <begin position="6"/>
        <end position="28"/>
    </location>
</feature>
<reference evidence="2" key="2">
    <citation type="submission" date="2021-04" db="EMBL/GenBank/DDBJ databases">
        <authorList>
            <person name="Gilroy R."/>
        </authorList>
    </citation>
    <scope>NUCLEOTIDE SEQUENCE</scope>
    <source>
        <strain evidence="2">CHK196-7946</strain>
    </source>
</reference>